<dbReference type="InterPro" id="IPR036394">
    <property type="entry name" value="Ribosomal_uL22_sf"/>
</dbReference>
<dbReference type="Pfam" id="PF00237">
    <property type="entry name" value="Ribosomal_L22"/>
    <property type="match status" value="1"/>
</dbReference>
<reference evidence="12" key="1">
    <citation type="submission" date="2017-09" db="EMBL/GenBank/DDBJ databases">
        <title>Depth-based differentiation of microbial function through sediment-hosted aquifers and enrichment of novel symbionts in the deep terrestrial subsurface.</title>
        <authorList>
            <person name="Probst A.J."/>
            <person name="Ladd B."/>
            <person name="Jarett J.K."/>
            <person name="Geller-Mcgrath D.E."/>
            <person name="Sieber C.M.K."/>
            <person name="Emerson J.B."/>
            <person name="Anantharaman K."/>
            <person name="Thomas B.C."/>
            <person name="Malmstrom R."/>
            <person name="Stieglmeier M."/>
            <person name="Klingl A."/>
            <person name="Woyke T."/>
            <person name="Ryan C.M."/>
            <person name="Banfield J.F."/>
        </authorList>
    </citation>
    <scope>NUCLEOTIDE SEQUENCE [LARGE SCALE GENOMIC DNA]</scope>
</reference>
<organism evidence="11 12">
    <name type="scientific">Candidatus Uhrbacteria bacterium CG10_big_fil_rev_8_21_14_0_10_48_16</name>
    <dbReference type="NCBI Taxonomy" id="1975038"/>
    <lineage>
        <taxon>Bacteria</taxon>
        <taxon>Candidatus Uhriibacteriota</taxon>
    </lineage>
</organism>
<dbReference type="PANTHER" id="PTHR13501">
    <property type="entry name" value="CHLOROPLAST 50S RIBOSOMAL PROTEIN L22-RELATED"/>
    <property type="match status" value="1"/>
</dbReference>
<evidence type="ECO:0000256" key="3">
    <source>
        <dbReference type="ARBA" id="ARBA00022884"/>
    </source>
</evidence>
<evidence type="ECO:0000256" key="2">
    <source>
        <dbReference type="ARBA" id="ARBA00022730"/>
    </source>
</evidence>
<evidence type="ECO:0000256" key="6">
    <source>
        <dbReference type="ARBA" id="ARBA00035207"/>
    </source>
</evidence>
<evidence type="ECO:0000256" key="8">
    <source>
        <dbReference type="RuleBase" id="RU004005"/>
    </source>
</evidence>
<evidence type="ECO:0000256" key="1">
    <source>
        <dbReference type="ARBA" id="ARBA00009451"/>
    </source>
</evidence>
<sequence>MEVKATARYIRMSPRKVRLVIDVIRGLGVKEAQSQLHVMKKAAAEPVTKLLDSAVANAVHNFQLNADEMFVKAITADGGPTLGRWRARAFGKSAPIRKRTTHISITLEPRVTKDRKSSTAN</sequence>
<protein>
    <recommendedName>
        <fullName evidence="6 7">Large ribosomal subunit protein uL22</fullName>
    </recommendedName>
</protein>
<dbReference type="GO" id="GO:0003735">
    <property type="term" value="F:structural constituent of ribosome"/>
    <property type="evidence" value="ECO:0007669"/>
    <property type="project" value="InterPro"/>
</dbReference>
<dbReference type="CDD" id="cd00336">
    <property type="entry name" value="Ribosomal_L22"/>
    <property type="match status" value="1"/>
</dbReference>
<evidence type="ECO:0000256" key="4">
    <source>
        <dbReference type="ARBA" id="ARBA00022980"/>
    </source>
</evidence>
<dbReference type="PANTHER" id="PTHR13501:SF8">
    <property type="entry name" value="LARGE RIBOSOMAL SUBUNIT PROTEIN UL22M"/>
    <property type="match status" value="1"/>
</dbReference>
<evidence type="ECO:0000313" key="12">
    <source>
        <dbReference type="Proteomes" id="UP000231436"/>
    </source>
</evidence>
<dbReference type="SUPFAM" id="SSF54843">
    <property type="entry name" value="Ribosomal protein L22"/>
    <property type="match status" value="1"/>
</dbReference>
<dbReference type="Gene3D" id="3.90.470.10">
    <property type="entry name" value="Ribosomal protein L22/L17"/>
    <property type="match status" value="1"/>
</dbReference>
<dbReference type="InterPro" id="IPR047867">
    <property type="entry name" value="Ribosomal_uL22_bac/org-type"/>
</dbReference>
<comment type="function">
    <text evidence="7">The globular domain of the protein is located near the polypeptide exit tunnel on the outside of the subunit, while an extended beta-hairpin is found that lines the wall of the exit tunnel in the center of the 70S ribosome.</text>
</comment>
<comment type="function">
    <text evidence="7 10">This protein binds specifically to 23S rRNA; its binding is stimulated by other ribosomal proteins, e.g., L4, L17, and L20. It is important during the early stages of 50S assembly. It makes multiple contacts with different domains of the 23S rRNA in the assembled 50S subunit and ribosome.</text>
</comment>
<dbReference type="GO" id="GO:0019843">
    <property type="term" value="F:rRNA binding"/>
    <property type="evidence" value="ECO:0007669"/>
    <property type="project" value="UniProtKB-UniRule"/>
</dbReference>
<dbReference type="Proteomes" id="UP000231436">
    <property type="component" value="Unassembled WGS sequence"/>
</dbReference>
<keyword evidence="4 7" id="KW-0689">Ribosomal protein</keyword>
<comment type="caution">
    <text evidence="11">The sequence shown here is derived from an EMBL/GenBank/DDBJ whole genome shotgun (WGS) entry which is preliminary data.</text>
</comment>
<evidence type="ECO:0000256" key="7">
    <source>
        <dbReference type="HAMAP-Rule" id="MF_01331"/>
    </source>
</evidence>
<evidence type="ECO:0000256" key="5">
    <source>
        <dbReference type="ARBA" id="ARBA00023274"/>
    </source>
</evidence>
<evidence type="ECO:0000313" key="11">
    <source>
        <dbReference type="EMBL" id="PJE76632.1"/>
    </source>
</evidence>
<accession>A0A2M8LGR8</accession>
<proteinExistence type="inferred from homology"/>
<evidence type="ECO:0000256" key="9">
    <source>
        <dbReference type="RuleBase" id="RU004006"/>
    </source>
</evidence>
<keyword evidence="2 7" id="KW-0699">rRNA-binding</keyword>
<dbReference type="AlphaFoldDB" id="A0A2M8LGR8"/>
<comment type="subunit">
    <text evidence="7 9">Part of the 50S ribosomal subunit.</text>
</comment>
<gene>
    <name evidence="7" type="primary">rplV</name>
    <name evidence="11" type="ORF">COV05_03555</name>
</gene>
<dbReference type="HAMAP" id="MF_01331_B">
    <property type="entry name" value="Ribosomal_uL22_B"/>
    <property type="match status" value="1"/>
</dbReference>
<comment type="similarity">
    <text evidence="1 7 8">Belongs to the universal ribosomal protein uL22 family.</text>
</comment>
<evidence type="ECO:0000256" key="10">
    <source>
        <dbReference type="RuleBase" id="RU004008"/>
    </source>
</evidence>
<dbReference type="InterPro" id="IPR005727">
    <property type="entry name" value="Ribosomal_uL22_bac/chlpt-type"/>
</dbReference>
<dbReference type="NCBIfam" id="TIGR01044">
    <property type="entry name" value="rplV_bact"/>
    <property type="match status" value="1"/>
</dbReference>
<dbReference type="EMBL" id="PFEU01000017">
    <property type="protein sequence ID" value="PJE76632.1"/>
    <property type="molecule type" value="Genomic_DNA"/>
</dbReference>
<name>A0A2M8LGR8_9BACT</name>
<dbReference type="GO" id="GO:0006412">
    <property type="term" value="P:translation"/>
    <property type="evidence" value="ECO:0007669"/>
    <property type="project" value="UniProtKB-UniRule"/>
</dbReference>
<dbReference type="InterPro" id="IPR001063">
    <property type="entry name" value="Ribosomal_uL22"/>
</dbReference>
<keyword evidence="5 7" id="KW-0687">Ribonucleoprotein</keyword>
<dbReference type="GO" id="GO:0022625">
    <property type="term" value="C:cytosolic large ribosomal subunit"/>
    <property type="evidence" value="ECO:0007669"/>
    <property type="project" value="TreeGrafter"/>
</dbReference>
<keyword evidence="3 7" id="KW-0694">RNA-binding</keyword>